<evidence type="ECO:0000256" key="2">
    <source>
        <dbReference type="ARBA" id="ARBA00004481"/>
    </source>
</evidence>
<dbReference type="OrthoDB" id="5599753at2759"/>
<dbReference type="InParanoid" id="B4MQC8"/>
<gene>
    <name evidence="10" type="primary">Dwil\GK21442</name>
    <name evidence="10" type="ORF">Dwil_GK21442</name>
</gene>
<evidence type="ECO:0000256" key="8">
    <source>
        <dbReference type="SAM" id="Phobius"/>
    </source>
</evidence>
<dbReference type="GO" id="GO:0031902">
    <property type="term" value="C:late endosome membrane"/>
    <property type="evidence" value="ECO:0007669"/>
    <property type="project" value="UniProtKB-SubCell"/>
</dbReference>
<dbReference type="eggNOG" id="ENOG502RTPF">
    <property type="taxonomic scope" value="Eukaryota"/>
</dbReference>
<comment type="similarity">
    <text evidence="4">Belongs to the CDIP1/LITAF family.</text>
</comment>
<feature type="domain" description="LITAF" evidence="9">
    <location>
        <begin position="20"/>
        <end position="105"/>
    </location>
</feature>
<evidence type="ECO:0000313" key="10">
    <source>
        <dbReference type="EMBL" id="EDW74317.1"/>
    </source>
</evidence>
<dbReference type="GO" id="GO:0008270">
    <property type="term" value="F:zinc ion binding"/>
    <property type="evidence" value="ECO:0007669"/>
    <property type="project" value="TreeGrafter"/>
</dbReference>
<evidence type="ECO:0000256" key="1">
    <source>
        <dbReference type="ARBA" id="ARBA00004414"/>
    </source>
</evidence>
<dbReference type="HOGENOM" id="CLU_095549_4_2_1"/>
<keyword evidence="5" id="KW-0479">Metal-binding</keyword>
<sequence length="105" mass="11674">MEKSCYSLAPMAPMGTPTAQPPVVVINSNDTLLGPVPQRMQCKYCQMIMETSIKKRVTRYTHFFALAFCLTGLLCLVPLPYCLKSCQSLDHYCTSCNQFLGKAAN</sequence>
<keyword evidence="11" id="KW-1185">Reference proteome</keyword>
<dbReference type="PROSITE" id="PS51837">
    <property type="entry name" value="LITAF"/>
    <property type="match status" value="1"/>
</dbReference>
<dbReference type="InterPro" id="IPR037519">
    <property type="entry name" value="LITAF_fam"/>
</dbReference>
<dbReference type="KEGG" id="dwi:6640670"/>
<evidence type="ECO:0000256" key="5">
    <source>
        <dbReference type="ARBA" id="ARBA00022723"/>
    </source>
</evidence>
<dbReference type="Pfam" id="PF10601">
    <property type="entry name" value="zf-LITAF-like"/>
    <property type="match status" value="1"/>
</dbReference>
<protein>
    <submittedName>
        <fullName evidence="10">GK21442</fullName>
    </submittedName>
</protein>
<dbReference type="InterPro" id="IPR006629">
    <property type="entry name" value="LITAF"/>
</dbReference>
<keyword evidence="7 8" id="KW-0472">Membrane</keyword>
<dbReference type="STRING" id="7260.B4MQC8"/>
<dbReference type="GO" id="GO:0005765">
    <property type="term" value="C:lysosomal membrane"/>
    <property type="evidence" value="ECO:0007669"/>
    <property type="project" value="UniProtKB-SubCell"/>
</dbReference>
<dbReference type="PANTHER" id="PTHR23292:SF14">
    <property type="entry name" value="FI16615P1-RELATED"/>
    <property type="match status" value="1"/>
</dbReference>
<dbReference type="PANTHER" id="PTHR23292">
    <property type="entry name" value="LIPOPOLYSACCHARIDE-INDUCED TUMOR NECROSIS FACTOR-ALPHA FACTOR"/>
    <property type="match status" value="1"/>
</dbReference>
<accession>B4MQC8</accession>
<dbReference type="SMART" id="SM00714">
    <property type="entry name" value="LITAF"/>
    <property type="match status" value="1"/>
</dbReference>
<evidence type="ECO:0000259" key="9">
    <source>
        <dbReference type="PROSITE" id="PS51837"/>
    </source>
</evidence>
<dbReference type="AlphaFoldDB" id="B4MQC8"/>
<keyword evidence="8" id="KW-0812">Transmembrane</keyword>
<evidence type="ECO:0000256" key="7">
    <source>
        <dbReference type="ARBA" id="ARBA00023136"/>
    </source>
</evidence>
<keyword evidence="6" id="KW-0862">Zinc</keyword>
<proteinExistence type="inferred from homology"/>
<evidence type="ECO:0000256" key="4">
    <source>
        <dbReference type="ARBA" id="ARBA00005975"/>
    </source>
</evidence>
<comment type="subcellular location">
    <subcellularLocation>
        <location evidence="2">Endosome membrane</location>
        <topology evidence="2">Peripheral membrane protein</topology>
    </subcellularLocation>
    <subcellularLocation>
        <location evidence="1">Late endosome membrane</location>
    </subcellularLocation>
    <subcellularLocation>
        <location evidence="3">Lysosome membrane</location>
        <topology evidence="3">Peripheral membrane protein</topology>
        <orientation evidence="3">Cytoplasmic side</orientation>
    </subcellularLocation>
</comment>
<feature type="transmembrane region" description="Helical" evidence="8">
    <location>
        <begin position="63"/>
        <end position="81"/>
    </location>
</feature>
<organism evidence="11">
    <name type="scientific">Drosophila willistoni</name>
    <name type="common">Fruit fly</name>
    <dbReference type="NCBI Taxonomy" id="7260"/>
    <lineage>
        <taxon>Eukaryota</taxon>
        <taxon>Metazoa</taxon>
        <taxon>Ecdysozoa</taxon>
        <taxon>Arthropoda</taxon>
        <taxon>Hexapoda</taxon>
        <taxon>Insecta</taxon>
        <taxon>Pterygota</taxon>
        <taxon>Neoptera</taxon>
        <taxon>Endopterygota</taxon>
        <taxon>Diptera</taxon>
        <taxon>Brachycera</taxon>
        <taxon>Muscomorpha</taxon>
        <taxon>Ephydroidea</taxon>
        <taxon>Drosophilidae</taxon>
        <taxon>Drosophila</taxon>
        <taxon>Sophophora</taxon>
    </lineage>
</organism>
<dbReference type="PhylomeDB" id="B4MQC8"/>
<evidence type="ECO:0000256" key="6">
    <source>
        <dbReference type="ARBA" id="ARBA00022833"/>
    </source>
</evidence>
<dbReference type="OMA" id="HYCSCCN"/>
<dbReference type="Proteomes" id="UP000007798">
    <property type="component" value="Unassembled WGS sequence"/>
</dbReference>
<dbReference type="EMBL" id="CH963849">
    <property type="protein sequence ID" value="EDW74317.1"/>
    <property type="molecule type" value="Genomic_DNA"/>
</dbReference>
<evidence type="ECO:0000256" key="3">
    <source>
        <dbReference type="ARBA" id="ARBA00004630"/>
    </source>
</evidence>
<evidence type="ECO:0000313" key="11">
    <source>
        <dbReference type="Proteomes" id="UP000007798"/>
    </source>
</evidence>
<reference evidence="10 11" key="1">
    <citation type="journal article" date="2007" name="Nature">
        <title>Evolution of genes and genomes on the Drosophila phylogeny.</title>
        <authorList>
            <consortium name="Drosophila 12 Genomes Consortium"/>
            <person name="Clark A.G."/>
            <person name="Eisen M.B."/>
            <person name="Smith D.R."/>
            <person name="Bergman C.M."/>
            <person name="Oliver B."/>
            <person name="Markow T.A."/>
            <person name="Kaufman T.C."/>
            <person name="Kellis M."/>
            <person name="Gelbart W."/>
            <person name="Iyer V.N."/>
            <person name="Pollard D.A."/>
            <person name="Sackton T.B."/>
            <person name="Larracuente A.M."/>
            <person name="Singh N.D."/>
            <person name="Abad J.P."/>
            <person name="Abt D.N."/>
            <person name="Adryan B."/>
            <person name="Aguade M."/>
            <person name="Akashi H."/>
            <person name="Anderson W.W."/>
            <person name="Aquadro C.F."/>
            <person name="Ardell D.H."/>
            <person name="Arguello R."/>
            <person name="Artieri C.G."/>
            <person name="Barbash D.A."/>
            <person name="Barker D."/>
            <person name="Barsanti P."/>
            <person name="Batterham P."/>
            <person name="Batzoglou S."/>
            <person name="Begun D."/>
            <person name="Bhutkar A."/>
            <person name="Blanco E."/>
            <person name="Bosak S.A."/>
            <person name="Bradley R.K."/>
            <person name="Brand A.D."/>
            <person name="Brent M.R."/>
            <person name="Brooks A.N."/>
            <person name="Brown R.H."/>
            <person name="Butlin R.K."/>
            <person name="Caggese C."/>
            <person name="Calvi B.R."/>
            <person name="Bernardo de Carvalho A."/>
            <person name="Caspi A."/>
            <person name="Castrezana S."/>
            <person name="Celniker S.E."/>
            <person name="Chang J.L."/>
            <person name="Chapple C."/>
            <person name="Chatterji S."/>
            <person name="Chinwalla A."/>
            <person name="Civetta A."/>
            <person name="Clifton S.W."/>
            <person name="Comeron J.M."/>
            <person name="Costello J.C."/>
            <person name="Coyne J.A."/>
            <person name="Daub J."/>
            <person name="David R.G."/>
            <person name="Delcher A.L."/>
            <person name="Delehaunty K."/>
            <person name="Do C.B."/>
            <person name="Ebling H."/>
            <person name="Edwards K."/>
            <person name="Eickbush T."/>
            <person name="Evans J.D."/>
            <person name="Filipski A."/>
            <person name="Findeiss S."/>
            <person name="Freyhult E."/>
            <person name="Fulton L."/>
            <person name="Fulton R."/>
            <person name="Garcia A.C."/>
            <person name="Gardiner A."/>
            <person name="Garfield D.A."/>
            <person name="Garvin B.E."/>
            <person name="Gibson G."/>
            <person name="Gilbert D."/>
            <person name="Gnerre S."/>
            <person name="Godfrey J."/>
            <person name="Good R."/>
            <person name="Gotea V."/>
            <person name="Gravely B."/>
            <person name="Greenberg A.J."/>
            <person name="Griffiths-Jones S."/>
            <person name="Gross S."/>
            <person name="Guigo R."/>
            <person name="Gustafson E.A."/>
            <person name="Haerty W."/>
            <person name="Hahn M.W."/>
            <person name="Halligan D.L."/>
            <person name="Halpern A.L."/>
            <person name="Halter G.M."/>
            <person name="Han M.V."/>
            <person name="Heger A."/>
            <person name="Hillier L."/>
            <person name="Hinrichs A.S."/>
            <person name="Holmes I."/>
            <person name="Hoskins R.A."/>
            <person name="Hubisz M.J."/>
            <person name="Hultmark D."/>
            <person name="Huntley M.A."/>
            <person name="Jaffe D.B."/>
            <person name="Jagadeeshan S."/>
            <person name="Jeck W.R."/>
            <person name="Johnson J."/>
            <person name="Jones C.D."/>
            <person name="Jordan W.C."/>
            <person name="Karpen G.H."/>
            <person name="Kataoka E."/>
            <person name="Keightley P.D."/>
            <person name="Kheradpour P."/>
            <person name="Kirkness E.F."/>
            <person name="Koerich L.B."/>
            <person name="Kristiansen K."/>
            <person name="Kudrna D."/>
            <person name="Kulathinal R.J."/>
            <person name="Kumar S."/>
            <person name="Kwok R."/>
            <person name="Lander E."/>
            <person name="Langley C.H."/>
            <person name="Lapoint R."/>
            <person name="Lazzaro B.P."/>
            <person name="Lee S.J."/>
            <person name="Levesque L."/>
            <person name="Li R."/>
            <person name="Lin C.F."/>
            <person name="Lin M.F."/>
            <person name="Lindblad-Toh K."/>
            <person name="Llopart A."/>
            <person name="Long M."/>
            <person name="Low L."/>
            <person name="Lozovsky E."/>
            <person name="Lu J."/>
            <person name="Luo M."/>
            <person name="Machado C.A."/>
            <person name="Makalowski W."/>
            <person name="Marzo M."/>
            <person name="Matsuda M."/>
            <person name="Matzkin L."/>
            <person name="McAllister B."/>
            <person name="McBride C.S."/>
            <person name="McKernan B."/>
            <person name="McKernan K."/>
            <person name="Mendez-Lago M."/>
            <person name="Minx P."/>
            <person name="Mollenhauer M.U."/>
            <person name="Montooth K."/>
            <person name="Mount S.M."/>
            <person name="Mu X."/>
            <person name="Myers E."/>
            <person name="Negre B."/>
            <person name="Newfeld S."/>
            <person name="Nielsen R."/>
            <person name="Noor M.A."/>
            <person name="O'Grady P."/>
            <person name="Pachter L."/>
            <person name="Papaceit M."/>
            <person name="Parisi M.J."/>
            <person name="Parisi M."/>
            <person name="Parts L."/>
            <person name="Pedersen J.S."/>
            <person name="Pesole G."/>
            <person name="Phillippy A.M."/>
            <person name="Ponting C.P."/>
            <person name="Pop M."/>
            <person name="Porcelli D."/>
            <person name="Powell J.R."/>
            <person name="Prohaska S."/>
            <person name="Pruitt K."/>
            <person name="Puig M."/>
            <person name="Quesneville H."/>
            <person name="Ram K.R."/>
            <person name="Rand D."/>
            <person name="Rasmussen M.D."/>
            <person name="Reed L.K."/>
            <person name="Reenan R."/>
            <person name="Reily A."/>
            <person name="Remington K.A."/>
            <person name="Rieger T.T."/>
            <person name="Ritchie M.G."/>
            <person name="Robin C."/>
            <person name="Rogers Y.H."/>
            <person name="Rohde C."/>
            <person name="Rozas J."/>
            <person name="Rubenfield M.J."/>
            <person name="Ruiz A."/>
            <person name="Russo S."/>
            <person name="Salzberg S.L."/>
            <person name="Sanchez-Gracia A."/>
            <person name="Saranga D.J."/>
            <person name="Sato H."/>
            <person name="Schaeffer S.W."/>
            <person name="Schatz M.C."/>
            <person name="Schlenke T."/>
            <person name="Schwartz R."/>
            <person name="Segarra C."/>
            <person name="Singh R.S."/>
            <person name="Sirot L."/>
            <person name="Sirota M."/>
            <person name="Sisneros N.B."/>
            <person name="Smith C.D."/>
            <person name="Smith T.F."/>
            <person name="Spieth J."/>
            <person name="Stage D.E."/>
            <person name="Stark A."/>
            <person name="Stephan W."/>
            <person name="Strausberg R.L."/>
            <person name="Strempel S."/>
            <person name="Sturgill D."/>
            <person name="Sutton G."/>
            <person name="Sutton G.G."/>
            <person name="Tao W."/>
            <person name="Teichmann S."/>
            <person name="Tobari Y.N."/>
            <person name="Tomimura Y."/>
            <person name="Tsolas J.M."/>
            <person name="Valente V.L."/>
            <person name="Venter E."/>
            <person name="Venter J.C."/>
            <person name="Vicario S."/>
            <person name="Vieira F.G."/>
            <person name="Vilella A.J."/>
            <person name="Villasante A."/>
            <person name="Walenz B."/>
            <person name="Wang J."/>
            <person name="Wasserman M."/>
            <person name="Watts T."/>
            <person name="Wilson D."/>
            <person name="Wilson R.K."/>
            <person name="Wing R.A."/>
            <person name="Wolfner M.F."/>
            <person name="Wong A."/>
            <person name="Wong G.K."/>
            <person name="Wu C.I."/>
            <person name="Wu G."/>
            <person name="Yamamoto D."/>
            <person name="Yang H.P."/>
            <person name="Yang S.P."/>
            <person name="Yorke J.A."/>
            <person name="Yoshida K."/>
            <person name="Zdobnov E."/>
            <person name="Zhang P."/>
            <person name="Zhang Y."/>
            <person name="Zimin A.V."/>
            <person name="Baldwin J."/>
            <person name="Abdouelleil A."/>
            <person name="Abdulkadir J."/>
            <person name="Abebe A."/>
            <person name="Abera B."/>
            <person name="Abreu J."/>
            <person name="Acer S.C."/>
            <person name="Aftuck L."/>
            <person name="Alexander A."/>
            <person name="An P."/>
            <person name="Anderson E."/>
            <person name="Anderson S."/>
            <person name="Arachi H."/>
            <person name="Azer M."/>
            <person name="Bachantsang P."/>
            <person name="Barry A."/>
            <person name="Bayul T."/>
            <person name="Berlin A."/>
            <person name="Bessette D."/>
            <person name="Bloom T."/>
            <person name="Blye J."/>
            <person name="Boguslavskiy L."/>
            <person name="Bonnet C."/>
            <person name="Boukhgalter B."/>
            <person name="Bourzgui I."/>
            <person name="Brown A."/>
            <person name="Cahill P."/>
            <person name="Channer S."/>
            <person name="Cheshatsang Y."/>
            <person name="Chuda L."/>
            <person name="Citroen M."/>
            <person name="Collymore A."/>
            <person name="Cooke P."/>
            <person name="Costello M."/>
            <person name="D'Aco K."/>
            <person name="Daza R."/>
            <person name="De Haan G."/>
            <person name="DeGray S."/>
            <person name="DeMaso C."/>
            <person name="Dhargay N."/>
            <person name="Dooley K."/>
            <person name="Dooley E."/>
            <person name="Doricent M."/>
            <person name="Dorje P."/>
            <person name="Dorjee K."/>
            <person name="Dupes A."/>
            <person name="Elong R."/>
            <person name="Falk J."/>
            <person name="Farina A."/>
            <person name="Faro S."/>
            <person name="Ferguson D."/>
            <person name="Fisher S."/>
            <person name="Foley C.D."/>
            <person name="Franke A."/>
            <person name="Friedrich D."/>
            <person name="Gadbois L."/>
            <person name="Gearin G."/>
            <person name="Gearin C.R."/>
            <person name="Giannoukos G."/>
            <person name="Goode T."/>
            <person name="Graham J."/>
            <person name="Grandbois E."/>
            <person name="Grewal S."/>
            <person name="Gyaltsen K."/>
            <person name="Hafez N."/>
            <person name="Hagos B."/>
            <person name="Hall J."/>
            <person name="Henson C."/>
            <person name="Hollinger A."/>
            <person name="Honan T."/>
            <person name="Huard M.D."/>
            <person name="Hughes L."/>
            <person name="Hurhula B."/>
            <person name="Husby M.E."/>
            <person name="Kamat A."/>
            <person name="Kanga B."/>
            <person name="Kashin S."/>
            <person name="Khazanovich D."/>
            <person name="Kisner P."/>
            <person name="Lance K."/>
            <person name="Lara M."/>
            <person name="Lee W."/>
            <person name="Lennon N."/>
            <person name="Letendre F."/>
            <person name="LeVine R."/>
            <person name="Lipovsky A."/>
            <person name="Liu X."/>
            <person name="Liu J."/>
            <person name="Liu S."/>
            <person name="Lokyitsang T."/>
            <person name="Lokyitsang Y."/>
            <person name="Lubonja R."/>
            <person name="Lui A."/>
            <person name="MacDonald P."/>
            <person name="Magnisalis V."/>
            <person name="Maru K."/>
            <person name="Matthews C."/>
            <person name="McCusker W."/>
            <person name="McDonough S."/>
            <person name="Mehta T."/>
            <person name="Meldrim J."/>
            <person name="Meneus L."/>
            <person name="Mihai O."/>
            <person name="Mihalev A."/>
            <person name="Mihova T."/>
            <person name="Mittelman R."/>
            <person name="Mlenga V."/>
            <person name="Montmayeur A."/>
            <person name="Mulrain L."/>
            <person name="Navidi A."/>
            <person name="Naylor J."/>
            <person name="Negash T."/>
            <person name="Nguyen T."/>
            <person name="Nguyen N."/>
            <person name="Nicol R."/>
            <person name="Norbu C."/>
            <person name="Norbu N."/>
            <person name="Novod N."/>
            <person name="O'Neill B."/>
            <person name="Osman S."/>
            <person name="Markiewicz E."/>
            <person name="Oyono O.L."/>
            <person name="Patti C."/>
            <person name="Phunkhang P."/>
            <person name="Pierre F."/>
            <person name="Priest M."/>
            <person name="Raghuraman S."/>
            <person name="Rege F."/>
            <person name="Reyes R."/>
            <person name="Rise C."/>
            <person name="Rogov P."/>
            <person name="Ross K."/>
            <person name="Ryan E."/>
            <person name="Settipalli S."/>
            <person name="Shea T."/>
            <person name="Sherpa N."/>
            <person name="Shi L."/>
            <person name="Shih D."/>
            <person name="Sparrow T."/>
            <person name="Spaulding J."/>
            <person name="Stalker J."/>
            <person name="Stange-Thomann N."/>
            <person name="Stavropoulos S."/>
            <person name="Stone C."/>
            <person name="Strader C."/>
            <person name="Tesfaye S."/>
            <person name="Thomson T."/>
            <person name="Thoulutsang Y."/>
            <person name="Thoulutsang D."/>
            <person name="Topham K."/>
            <person name="Topping I."/>
            <person name="Tsamla T."/>
            <person name="Vassiliev H."/>
            <person name="Vo A."/>
            <person name="Wangchuk T."/>
            <person name="Wangdi T."/>
            <person name="Weiand M."/>
            <person name="Wilkinson J."/>
            <person name="Wilson A."/>
            <person name="Yadav S."/>
            <person name="Young G."/>
            <person name="Yu Q."/>
            <person name="Zembek L."/>
            <person name="Zhong D."/>
            <person name="Zimmer A."/>
            <person name="Zwirko Z."/>
            <person name="Jaffe D.B."/>
            <person name="Alvarez P."/>
            <person name="Brockman W."/>
            <person name="Butler J."/>
            <person name="Chin C."/>
            <person name="Gnerre S."/>
            <person name="Grabherr M."/>
            <person name="Kleber M."/>
            <person name="Mauceli E."/>
            <person name="MacCallum I."/>
        </authorList>
    </citation>
    <scope>NUCLEOTIDE SEQUENCE [LARGE SCALE GENOMIC DNA]</scope>
    <source>
        <strain evidence="11">Tucson 14030-0811.24</strain>
    </source>
</reference>
<name>B4MQC8_DROWI</name>
<keyword evidence="8" id="KW-1133">Transmembrane helix</keyword>